<organism evidence="1 2">
    <name type="scientific">Rhodoferax ferrireducens</name>
    <dbReference type="NCBI Taxonomy" id="192843"/>
    <lineage>
        <taxon>Bacteria</taxon>
        <taxon>Pseudomonadati</taxon>
        <taxon>Pseudomonadota</taxon>
        <taxon>Betaproteobacteria</taxon>
        <taxon>Burkholderiales</taxon>
        <taxon>Comamonadaceae</taxon>
        <taxon>Rhodoferax</taxon>
    </lineage>
</organism>
<name>A0ABU2C9J7_9BURK</name>
<dbReference type="EMBL" id="JAVDXT010000002">
    <property type="protein sequence ID" value="MDR7377971.1"/>
    <property type="molecule type" value="Genomic_DNA"/>
</dbReference>
<sequence>MFERIKKWVARSPDSRPEQADLQAVEAWAMARELGFESLFNDGDFALTGQQAVWSWRLERTEPVRDFIQGAELRGRADVALPEDVAVMLINRPLKEDLEKRVYEQVTHSVQTTLDADLPEEARWLSLYDEVGWSTAPLEFWDRYAAVADTRAHAQQWLEGDLLPLLMAWPTPAVQQITPFILQLQRGRVYLRMEYPHNDVPTLEHALAVFTQACVSAQLLSADGAEPI</sequence>
<proteinExistence type="predicted"/>
<keyword evidence="2" id="KW-1185">Reference proteome</keyword>
<protein>
    <submittedName>
        <fullName evidence="1">Uncharacterized protein</fullName>
    </submittedName>
</protein>
<reference evidence="1 2" key="1">
    <citation type="submission" date="2023-07" db="EMBL/GenBank/DDBJ databases">
        <title>Sorghum-associated microbial communities from plants grown in Nebraska, USA.</title>
        <authorList>
            <person name="Schachtman D."/>
        </authorList>
    </citation>
    <scope>NUCLEOTIDE SEQUENCE [LARGE SCALE GENOMIC DNA]</scope>
    <source>
        <strain evidence="1 2">BE313</strain>
    </source>
</reference>
<dbReference type="Proteomes" id="UP001180487">
    <property type="component" value="Unassembled WGS sequence"/>
</dbReference>
<evidence type="ECO:0000313" key="1">
    <source>
        <dbReference type="EMBL" id="MDR7377971.1"/>
    </source>
</evidence>
<gene>
    <name evidence="1" type="ORF">J2X19_002650</name>
</gene>
<evidence type="ECO:0000313" key="2">
    <source>
        <dbReference type="Proteomes" id="UP001180487"/>
    </source>
</evidence>
<comment type="caution">
    <text evidence="1">The sequence shown here is derived from an EMBL/GenBank/DDBJ whole genome shotgun (WGS) entry which is preliminary data.</text>
</comment>
<accession>A0ABU2C9J7</accession>
<dbReference type="RefSeq" id="WP_310373754.1">
    <property type="nucleotide sequence ID" value="NZ_JAVDXT010000002.1"/>
</dbReference>